<feature type="transmembrane region" description="Helical" evidence="1">
    <location>
        <begin position="31"/>
        <end position="53"/>
    </location>
</feature>
<accession>A0ABU6Q0D8</accession>
<gene>
    <name evidence="2" type="ORF">P9847_25355</name>
</gene>
<dbReference type="EMBL" id="JARTLD010000070">
    <property type="protein sequence ID" value="MED5020590.1"/>
    <property type="molecule type" value="Genomic_DNA"/>
</dbReference>
<feature type="transmembrane region" description="Helical" evidence="1">
    <location>
        <begin position="59"/>
        <end position="78"/>
    </location>
</feature>
<reference evidence="2 3" key="1">
    <citation type="submission" date="2023-03" db="EMBL/GenBank/DDBJ databases">
        <title>Bacillus Genome Sequencing.</title>
        <authorList>
            <person name="Dunlap C."/>
        </authorList>
    </citation>
    <scope>NUCLEOTIDE SEQUENCE [LARGE SCALE GENOMIC DNA]</scope>
    <source>
        <strain evidence="2 3">NRS-52</strain>
    </source>
</reference>
<evidence type="ECO:0000256" key="1">
    <source>
        <dbReference type="SAM" id="Phobius"/>
    </source>
</evidence>
<proteinExistence type="predicted"/>
<comment type="caution">
    <text evidence="2">The sequence shown here is derived from an EMBL/GenBank/DDBJ whole genome shotgun (WGS) entry which is preliminary data.</text>
</comment>
<feature type="transmembrane region" description="Helical" evidence="1">
    <location>
        <begin position="111"/>
        <end position="136"/>
    </location>
</feature>
<evidence type="ECO:0000313" key="2">
    <source>
        <dbReference type="EMBL" id="MED5020590.1"/>
    </source>
</evidence>
<keyword evidence="3" id="KW-1185">Reference proteome</keyword>
<feature type="transmembrane region" description="Helical" evidence="1">
    <location>
        <begin position="148"/>
        <end position="172"/>
    </location>
</feature>
<dbReference type="Pfam" id="PF12679">
    <property type="entry name" value="ABC2_membrane_2"/>
    <property type="match status" value="1"/>
</dbReference>
<dbReference type="Proteomes" id="UP001343257">
    <property type="component" value="Unassembled WGS sequence"/>
</dbReference>
<protein>
    <submittedName>
        <fullName evidence="2">ABC transporter permease subunit</fullName>
    </submittedName>
</protein>
<organism evidence="2 3">
    <name type="scientific">Paenibacillus chibensis</name>
    <dbReference type="NCBI Taxonomy" id="59846"/>
    <lineage>
        <taxon>Bacteria</taxon>
        <taxon>Bacillati</taxon>
        <taxon>Bacillota</taxon>
        <taxon>Bacilli</taxon>
        <taxon>Bacillales</taxon>
        <taxon>Paenibacillaceae</taxon>
        <taxon>Paenibacillus</taxon>
    </lineage>
</organism>
<name>A0ABU6Q0D8_9BACL</name>
<keyword evidence="1" id="KW-0472">Membrane</keyword>
<evidence type="ECO:0000313" key="3">
    <source>
        <dbReference type="Proteomes" id="UP001343257"/>
    </source>
</evidence>
<feature type="transmembrane region" description="Helical" evidence="1">
    <location>
        <begin position="184"/>
        <end position="203"/>
    </location>
</feature>
<feature type="transmembrane region" description="Helical" evidence="1">
    <location>
        <begin position="223"/>
        <end position="245"/>
    </location>
</feature>
<keyword evidence="1" id="KW-0812">Transmembrane</keyword>
<sequence length="258" mass="29742">MDAAVFRNLVRHEFKSKGSWRKQSRTRVARGWWLAYCLIILAAAIGTMTYFAVNHELQINSIWYVTMGFPYMVFFWGYGTVKREWENDTYGWWLTMPYPRAKLITAKWLGIWLKLLIGIVIAFVILSAYVFVLSLALPSYSLPDVGSFMIAGIDWLTLVAGFSPLIISLGMLMSVIQSTSLRPILPVLWVVFMSSLSLIFQLPDSVISESMLQQGTSQYQVEWFPYSWELPIVMGISWILTYAVLRFQGYLLEKKLEL</sequence>
<dbReference type="RefSeq" id="WP_328282049.1">
    <property type="nucleotide sequence ID" value="NZ_JARTLD010000070.1"/>
</dbReference>
<keyword evidence="1" id="KW-1133">Transmembrane helix</keyword>